<evidence type="ECO:0000313" key="2">
    <source>
        <dbReference type="EMBL" id="KAK1759828.1"/>
    </source>
</evidence>
<evidence type="ECO:0000313" key="3">
    <source>
        <dbReference type="Proteomes" id="UP001239445"/>
    </source>
</evidence>
<sequence length="656" mass="72045">MADPVGVSGLIIGLPGLVTACADLYKLTVAARNLDSDVQMVVCKAVIQQWKFASWLKDVGFEEGVKPKIKLTPQVQVSFRLVLGGIETTLSQLCDLIDEYALPMDPEKKAEQPLPSPLWRLRFSAPSQDTSTSQHRSLLDRIARKTTKAPKWAAAQQERADKLLKDLQELCDGLLVLTGQTANATGDTVLPSRMLPHIWEDNKLQTFIEAATAYEPELAICAQFKRDVLAAAKAVEAAGARPKSGPGRAPLRMLPARISKRRSADSSRMIAAELEDKSTGQMERVLLEDKSYAGRSSDYESFVEKRVTELAMILTKSPKPARMRVLDCAGYVPNRKDESFSLIFRFPKNADSGTDPISLQHLLPPGINGWAQRHSKVAAGAAGESPHNTVPSLQVRFQMGTSLTHSFSLLQACGMLHKGLSPANIIFFKTATSGSSPEGESFRLSEPYISGFTWARLHGADFHSDPVPANDMSSRSGLLHVHPAYSFTTEQRYLKLFDLYSLGLVLMQIGLWRSLEDIADELFLSPKSAVNLVGAKLDEATNAGGADEWVKDSVSKWQDELVKHQKAVAQSDGIALQGNPREAFQRALVDNVERMLLPVVGDIYAKVVKRCLTGDIEHDSMPSHIVEPKPDEEISDQILQDAIARNAVEELEKCNA</sequence>
<protein>
    <recommendedName>
        <fullName evidence="1">Prion-inhibition and propagation HeLo domain-containing protein</fullName>
    </recommendedName>
</protein>
<gene>
    <name evidence="2" type="ORF">QBC47DRAFT_373141</name>
</gene>
<dbReference type="AlphaFoldDB" id="A0AAJ0BMB0"/>
<keyword evidence="3" id="KW-1185">Reference proteome</keyword>
<proteinExistence type="predicted"/>
<dbReference type="Pfam" id="PF14479">
    <property type="entry name" value="HeLo"/>
    <property type="match status" value="1"/>
</dbReference>
<dbReference type="PANTHER" id="PTHR37542">
    <property type="entry name" value="HELO DOMAIN-CONTAINING PROTEIN-RELATED"/>
    <property type="match status" value="1"/>
</dbReference>
<name>A0AAJ0BMB0_9PEZI</name>
<dbReference type="InterPro" id="IPR038305">
    <property type="entry name" value="HeLo_sf"/>
</dbReference>
<feature type="domain" description="Prion-inhibition and propagation HeLo" evidence="1">
    <location>
        <begin position="11"/>
        <end position="182"/>
    </location>
</feature>
<dbReference type="Gene3D" id="1.20.120.1020">
    <property type="entry name" value="Prion-inhibition and propagation, HeLo domain"/>
    <property type="match status" value="1"/>
</dbReference>
<comment type="caution">
    <text evidence="2">The sequence shown here is derived from an EMBL/GenBank/DDBJ whole genome shotgun (WGS) entry which is preliminary data.</text>
</comment>
<organism evidence="2 3">
    <name type="scientific">Echria macrotheca</name>
    <dbReference type="NCBI Taxonomy" id="438768"/>
    <lineage>
        <taxon>Eukaryota</taxon>
        <taxon>Fungi</taxon>
        <taxon>Dikarya</taxon>
        <taxon>Ascomycota</taxon>
        <taxon>Pezizomycotina</taxon>
        <taxon>Sordariomycetes</taxon>
        <taxon>Sordariomycetidae</taxon>
        <taxon>Sordariales</taxon>
        <taxon>Schizotheciaceae</taxon>
        <taxon>Echria</taxon>
    </lineage>
</organism>
<accession>A0AAJ0BMB0</accession>
<reference evidence="2" key="1">
    <citation type="submission" date="2023-06" db="EMBL/GenBank/DDBJ databases">
        <title>Genome-scale phylogeny and comparative genomics of the fungal order Sordariales.</title>
        <authorList>
            <consortium name="Lawrence Berkeley National Laboratory"/>
            <person name="Hensen N."/>
            <person name="Bonometti L."/>
            <person name="Westerberg I."/>
            <person name="Brannstrom I.O."/>
            <person name="Guillou S."/>
            <person name="Cros-Aarteil S."/>
            <person name="Calhoun S."/>
            <person name="Haridas S."/>
            <person name="Kuo A."/>
            <person name="Mondo S."/>
            <person name="Pangilinan J."/>
            <person name="Riley R."/>
            <person name="Labutti K."/>
            <person name="Andreopoulos B."/>
            <person name="Lipzen A."/>
            <person name="Chen C."/>
            <person name="Yanf M."/>
            <person name="Daum C."/>
            <person name="Ng V."/>
            <person name="Clum A."/>
            <person name="Steindorff A."/>
            <person name="Ohm R."/>
            <person name="Martin F."/>
            <person name="Silar P."/>
            <person name="Natvig D."/>
            <person name="Lalanne C."/>
            <person name="Gautier V."/>
            <person name="Ament-Velasquez S.L."/>
            <person name="Kruys A."/>
            <person name="Hutchinson M.I."/>
            <person name="Powell A.J."/>
            <person name="Barry K."/>
            <person name="Miller A.N."/>
            <person name="Grigoriev I.V."/>
            <person name="Debuchy R."/>
            <person name="Gladieux P."/>
            <person name="Thoren M.H."/>
            <person name="Johannesson H."/>
        </authorList>
    </citation>
    <scope>NUCLEOTIDE SEQUENCE</scope>
    <source>
        <strain evidence="2">PSN4</strain>
    </source>
</reference>
<dbReference type="InterPro" id="IPR029498">
    <property type="entry name" value="HeLo_dom"/>
</dbReference>
<dbReference type="PANTHER" id="PTHR37542:SF3">
    <property type="entry name" value="PRION-INHIBITION AND PROPAGATION HELO DOMAIN-CONTAINING PROTEIN"/>
    <property type="match status" value="1"/>
</dbReference>
<dbReference type="EMBL" id="MU839828">
    <property type="protein sequence ID" value="KAK1759828.1"/>
    <property type="molecule type" value="Genomic_DNA"/>
</dbReference>
<dbReference type="Proteomes" id="UP001239445">
    <property type="component" value="Unassembled WGS sequence"/>
</dbReference>
<evidence type="ECO:0000259" key="1">
    <source>
        <dbReference type="Pfam" id="PF14479"/>
    </source>
</evidence>